<reference evidence="1 2" key="1">
    <citation type="journal article" date="2014" name="Genome Biol. Evol.">
        <title>The genome of the myxosporean Thelohanellus kitauei shows adaptations to nutrient acquisition within its fish host.</title>
        <authorList>
            <person name="Yang Y."/>
            <person name="Xiong J."/>
            <person name="Zhou Z."/>
            <person name="Huo F."/>
            <person name="Miao W."/>
            <person name="Ran C."/>
            <person name="Liu Y."/>
            <person name="Zhang J."/>
            <person name="Feng J."/>
            <person name="Wang M."/>
            <person name="Wang M."/>
            <person name="Wang L."/>
            <person name="Yao B."/>
        </authorList>
    </citation>
    <scope>NUCLEOTIDE SEQUENCE [LARGE SCALE GENOMIC DNA]</scope>
    <source>
        <strain evidence="1">Wuqing</strain>
    </source>
</reference>
<dbReference type="AlphaFoldDB" id="A0A0C2MHV3"/>
<organism evidence="1 2">
    <name type="scientific">Thelohanellus kitauei</name>
    <name type="common">Myxosporean</name>
    <dbReference type="NCBI Taxonomy" id="669202"/>
    <lineage>
        <taxon>Eukaryota</taxon>
        <taxon>Metazoa</taxon>
        <taxon>Cnidaria</taxon>
        <taxon>Myxozoa</taxon>
        <taxon>Myxosporea</taxon>
        <taxon>Bivalvulida</taxon>
        <taxon>Platysporina</taxon>
        <taxon>Myxobolidae</taxon>
        <taxon>Thelohanellus</taxon>
    </lineage>
</organism>
<protein>
    <submittedName>
        <fullName evidence="1">Uncharacterized protein</fullName>
    </submittedName>
</protein>
<comment type="caution">
    <text evidence="1">The sequence shown here is derived from an EMBL/GenBank/DDBJ whole genome shotgun (WGS) entry which is preliminary data.</text>
</comment>
<accession>A0A0C2MHV3</accession>
<proteinExistence type="predicted"/>
<gene>
    <name evidence="1" type="ORF">RF11_08101</name>
</gene>
<name>A0A0C2MHV3_THEKT</name>
<evidence type="ECO:0000313" key="1">
    <source>
        <dbReference type="EMBL" id="KII63964.1"/>
    </source>
</evidence>
<evidence type="ECO:0000313" key="2">
    <source>
        <dbReference type="Proteomes" id="UP000031668"/>
    </source>
</evidence>
<keyword evidence="2" id="KW-1185">Reference proteome</keyword>
<sequence>MTLVDTGASLRLINENLVRYLRIESSTIRFSLATGDLTTSTGLVQILCLPSTNSIDHKRLVLPNEIIDRQNSSVLGILEKDSFVISTSPTDLDFINIVKLNIVTKTDKPIKTRPIHSPEKYPATIVCVRTVENLLTKP</sequence>
<dbReference type="Proteomes" id="UP000031668">
    <property type="component" value="Unassembled WGS sequence"/>
</dbReference>
<dbReference type="EMBL" id="JWZT01004491">
    <property type="protein sequence ID" value="KII63964.1"/>
    <property type="molecule type" value="Genomic_DNA"/>
</dbReference>